<keyword evidence="3" id="KW-1185">Reference proteome</keyword>
<proteinExistence type="predicted"/>
<dbReference type="EMBL" id="DS469613">
    <property type="protein sequence ID" value="EDO39079.1"/>
    <property type="molecule type" value="Genomic_DNA"/>
</dbReference>
<evidence type="ECO:0000313" key="3">
    <source>
        <dbReference type="Proteomes" id="UP000001593"/>
    </source>
</evidence>
<dbReference type="Proteomes" id="UP000001593">
    <property type="component" value="Unassembled WGS sequence"/>
</dbReference>
<dbReference type="InterPro" id="IPR027805">
    <property type="entry name" value="Transposase_HTH_dom"/>
</dbReference>
<feature type="domain" description="Transposase Helix-turn-helix" evidence="1">
    <location>
        <begin position="49"/>
        <end position="101"/>
    </location>
</feature>
<dbReference type="PhylomeDB" id="A7SB09"/>
<dbReference type="AlphaFoldDB" id="A7SB09"/>
<evidence type="ECO:0000313" key="2">
    <source>
        <dbReference type="EMBL" id="EDO39079.1"/>
    </source>
</evidence>
<accession>A7SB09</accession>
<dbReference type="PANTHER" id="PTHR23080:SF63">
    <property type="entry name" value="TICK TRANSPOSON"/>
    <property type="match status" value="1"/>
</dbReference>
<dbReference type="HOGENOM" id="CLU_1620992_0_0_1"/>
<dbReference type="InParanoid" id="A7SB09"/>
<sequence length="164" mass="19147">MALNDLHNHLHMKAKKIRYWAGTKKVIVTKVKKFVRKTKTKKAKRGPTRKLSSKDEMLLTLMKIKQSLSNDLLADLFGVSTTTVSHIFNTWIRFLATELRPMIMWPDRETINQKLPKFVKTNFKNLRCTIDCSKVFISRPRNLKLQALTWSEARPPQALDKKLI</sequence>
<name>A7SB09_NEMVE</name>
<dbReference type="PANTHER" id="PTHR23080">
    <property type="entry name" value="THAP DOMAIN PROTEIN"/>
    <property type="match status" value="1"/>
</dbReference>
<protein>
    <recommendedName>
        <fullName evidence="1">Transposase Helix-turn-helix domain-containing protein</fullName>
    </recommendedName>
</protein>
<dbReference type="STRING" id="45351.A7SB09"/>
<organism evidence="2 3">
    <name type="scientific">Nematostella vectensis</name>
    <name type="common">Starlet sea anemone</name>
    <dbReference type="NCBI Taxonomy" id="45351"/>
    <lineage>
        <taxon>Eukaryota</taxon>
        <taxon>Metazoa</taxon>
        <taxon>Cnidaria</taxon>
        <taxon>Anthozoa</taxon>
        <taxon>Hexacorallia</taxon>
        <taxon>Actiniaria</taxon>
        <taxon>Edwardsiidae</taxon>
        <taxon>Nematostella</taxon>
    </lineage>
</organism>
<evidence type="ECO:0000259" key="1">
    <source>
        <dbReference type="Pfam" id="PF13613"/>
    </source>
</evidence>
<gene>
    <name evidence="2" type="ORF">NEMVEDRAFT_v1g209502</name>
</gene>
<reference evidence="2 3" key="1">
    <citation type="journal article" date="2007" name="Science">
        <title>Sea anemone genome reveals ancestral eumetazoan gene repertoire and genomic organization.</title>
        <authorList>
            <person name="Putnam N.H."/>
            <person name="Srivastava M."/>
            <person name="Hellsten U."/>
            <person name="Dirks B."/>
            <person name="Chapman J."/>
            <person name="Salamov A."/>
            <person name="Terry A."/>
            <person name="Shapiro H."/>
            <person name="Lindquist E."/>
            <person name="Kapitonov V.V."/>
            <person name="Jurka J."/>
            <person name="Genikhovich G."/>
            <person name="Grigoriev I.V."/>
            <person name="Lucas S.M."/>
            <person name="Steele R.E."/>
            <person name="Finnerty J.R."/>
            <person name="Technau U."/>
            <person name="Martindale M.Q."/>
            <person name="Rokhsar D.S."/>
        </authorList>
    </citation>
    <scope>NUCLEOTIDE SEQUENCE [LARGE SCALE GENOMIC DNA]</scope>
    <source>
        <strain evidence="3">CH2 X CH6</strain>
    </source>
</reference>
<dbReference type="Pfam" id="PF13613">
    <property type="entry name" value="HTH_Tnp_4"/>
    <property type="match status" value="1"/>
</dbReference>